<protein>
    <recommendedName>
        <fullName evidence="5">Release factor glutamine methyltransferase</fullName>
        <shortName evidence="5">RF MTase</shortName>
        <ecNumber evidence="5">2.1.1.297</ecNumber>
    </recommendedName>
    <alternativeName>
        <fullName evidence="5">N5-glutamine methyltransferase PrmC</fullName>
    </alternativeName>
    <alternativeName>
        <fullName evidence="5">Protein-(glutamine-N5) MTase PrmC</fullName>
    </alternativeName>
    <alternativeName>
        <fullName evidence="5">Protein-glutamine N-methyltransferase PrmC</fullName>
    </alternativeName>
</protein>
<dbReference type="GO" id="GO:0032259">
    <property type="term" value="P:methylation"/>
    <property type="evidence" value="ECO:0007669"/>
    <property type="project" value="UniProtKB-KW"/>
</dbReference>
<dbReference type="KEGG" id="dti:Desti_3951"/>
<dbReference type="Gene3D" id="1.10.8.10">
    <property type="entry name" value="DNA helicase RuvA subunit, C-terminal domain"/>
    <property type="match status" value="1"/>
</dbReference>
<dbReference type="CDD" id="cd02440">
    <property type="entry name" value="AdoMet_MTases"/>
    <property type="match status" value="1"/>
</dbReference>
<comment type="catalytic activity">
    <reaction evidence="4 5">
        <text>L-glutaminyl-[peptide chain release factor] + S-adenosyl-L-methionine = N(5)-methyl-L-glutaminyl-[peptide chain release factor] + S-adenosyl-L-homocysteine + H(+)</text>
        <dbReference type="Rhea" id="RHEA:42896"/>
        <dbReference type="Rhea" id="RHEA-COMP:10271"/>
        <dbReference type="Rhea" id="RHEA-COMP:10272"/>
        <dbReference type="ChEBI" id="CHEBI:15378"/>
        <dbReference type="ChEBI" id="CHEBI:30011"/>
        <dbReference type="ChEBI" id="CHEBI:57856"/>
        <dbReference type="ChEBI" id="CHEBI:59789"/>
        <dbReference type="ChEBI" id="CHEBI:61891"/>
        <dbReference type="EC" id="2.1.1.297"/>
    </reaction>
</comment>
<dbReference type="InterPro" id="IPR029063">
    <property type="entry name" value="SAM-dependent_MTases_sf"/>
</dbReference>
<reference evidence="9" key="1">
    <citation type="submission" date="2012-06" db="EMBL/GenBank/DDBJ databases">
        <title>Complete sequence of chromosome of Desulfomonile tiedjei DSM 6799.</title>
        <authorList>
            <person name="Lucas S."/>
            <person name="Copeland A."/>
            <person name="Lapidus A."/>
            <person name="Glavina del Rio T."/>
            <person name="Dalin E."/>
            <person name="Tice H."/>
            <person name="Bruce D."/>
            <person name="Goodwin L."/>
            <person name="Pitluck S."/>
            <person name="Peters L."/>
            <person name="Ovchinnikova G."/>
            <person name="Zeytun A."/>
            <person name="Lu M."/>
            <person name="Kyrpides N."/>
            <person name="Mavromatis K."/>
            <person name="Ivanova N."/>
            <person name="Brettin T."/>
            <person name="Detter J.C."/>
            <person name="Han C."/>
            <person name="Larimer F."/>
            <person name="Land M."/>
            <person name="Hauser L."/>
            <person name="Markowitz V."/>
            <person name="Cheng J.-F."/>
            <person name="Hugenholtz P."/>
            <person name="Woyke T."/>
            <person name="Wu D."/>
            <person name="Spring S."/>
            <person name="Schroeder M."/>
            <person name="Brambilla E."/>
            <person name="Klenk H.-P."/>
            <person name="Eisen J.A."/>
        </authorList>
    </citation>
    <scope>NUCLEOTIDE SEQUENCE [LARGE SCALE GENOMIC DNA]</scope>
    <source>
        <strain evidence="9">ATCC 49306 / DSM 6799 / DCB-1</strain>
    </source>
</reference>
<dbReference type="InterPro" id="IPR007848">
    <property type="entry name" value="Small_mtfrase_dom"/>
</dbReference>
<dbReference type="InterPro" id="IPR004556">
    <property type="entry name" value="HemK-like"/>
</dbReference>
<evidence type="ECO:0000313" key="9">
    <source>
        <dbReference type="Proteomes" id="UP000006055"/>
    </source>
</evidence>
<evidence type="ECO:0000259" key="6">
    <source>
        <dbReference type="Pfam" id="PF05175"/>
    </source>
</evidence>
<keyword evidence="9" id="KW-1185">Reference proteome</keyword>
<evidence type="ECO:0000256" key="5">
    <source>
        <dbReference type="HAMAP-Rule" id="MF_02126"/>
    </source>
</evidence>
<dbReference type="NCBIfam" id="TIGR03534">
    <property type="entry name" value="RF_mod_PrmC"/>
    <property type="match status" value="1"/>
</dbReference>
<dbReference type="InterPro" id="IPR040758">
    <property type="entry name" value="PrmC_N"/>
</dbReference>
<dbReference type="NCBIfam" id="TIGR00536">
    <property type="entry name" value="hemK_fam"/>
    <property type="match status" value="1"/>
</dbReference>
<dbReference type="SUPFAM" id="SSF53335">
    <property type="entry name" value="S-adenosyl-L-methionine-dependent methyltransferases"/>
    <property type="match status" value="1"/>
</dbReference>
<keyword evidence="2 5" id="KW-0808">Transferase</keyword>
<dbReference type="HAMAP" id="MF_02126">
    <property type="entry name" value="RF_methyltr_PrmC"/>
    <property type="match status" value="1"/>
</dbReference>
<dbReference type="eggNOG" id="COG2890">
    <property type="taxonomic scope" value="Bacteria"/>
</dbReference>
<dbReference type="HOGENOM" id="CLU_018398_3_1_7"/>
<evidence type="ECO:0000256" key="2">
    <source>
        <dbReference type="ARBA" id="ARBA00022679"/>
    </source>
</evidence>
<dbReference type="Pfam" id="PF17827">
    <property type="entry name" value="PrmC_N"/>
    <property type="match status" value="1"/>
</dbReference>
<accession>I4CAK2</accession>
<dbReference type="Proteomes" id="UP000006055">
    <property type="component" value="Chromosome"/>
</dbReference>
<dbReference type="GO" id="GO:0102559">
    <property type="term" value="F:peptide chain release factor N(5)-glutamine methyltransferase activity"/>
    <property type="evidence" value="ECO:0007669"/>
    <property type="project" value="UniProtKB-EC"/>
</dbReference>
<feature type="binding site" evidence="5">
    <location>
        <begin position="130"/>
        <end position="134"/>
    </location>
    <ligand>
        <name>S-adenosyl-L-methionine</name>
        <dbReference type="ChEBI" id="CHEBI:59789"/>
    </ligand>
</feature>
<dbReference type="InterPro" id="IPR019874">
    <property type="entry name" value="RF_methyltr_PrmC"/>
</dbReference>
<dbReference type="PANTHER" id="PTHR18895:SF74">
    <property type="entry name" value="MTRF1L RELEASE FACTOR GLUTAMINE METHYLTRANSFERASE"/>
    <property type="match status" value="1"/>
</dbReference>
<dbReference type="OrthoDB" id="9800643at2"/>
<gene>
    <name evidence="5" type="primary">prmC</name>
    <name evidence="8" type="ordered locus">Desti_3951</name>
</gene>
<evidence type="ECO:0000259" key="7">
    <source>
        <dbReference type="Pfam" id="PF17827"/>
    </source>
</evidence>
<dbReference type="PATRIC" id="fig|706587.4.peg.4479"/>
<dbReference type="InterPro" id="IPR050320">
    <property type="entry name" value="N5-glutamine_MTase"/>
</dbReference>
<organism evidence="8 9">
    <name type="scientific">Desulfomonile tiedjei (strain ATCC 49306 / DSM 6799 / DCB-1)</name>
    <dbReference type="NCBI Taxonomy" id="706587"/>
    <lineage>
        <taxon>Bacteria</taxon>
        <taxon>Pseudomonadati</taxon>
        <taxon>Thermodesulfobacteriota</taxon>
        <taxon>Desulfomonilia</taxon>
        <taxon>Desulfomonilales</taxon>
        <taxon>Desulfomonilaceae</taxon>
        <taxon>Desulfomonile</taxon>
    </lineage>
</organism>
<dbReference type="PANTHER" id="PTHR18895">
    <property type="entry name" value="HEMK METHYLTRANSFERASE"/>
    <property type="match status" value="1"/>
</dbReference>
<keyword evidence="3 5" id="KW-0949">S-adenosyl-L-methionine</keyword>
<keyword evidence="1 5" id="KW-0489">Methyltransferase</keyword>
<name>I4CAK2_DESTA</name>
<evidence type="ECO:0000256" key="3">
    <source>
        <dbReference type="ARBA" id="ARBA00022691"/>
    </source>
</evidence>
<dbReference type="Gene3D" id="3.40.50.150">
    <property type="entry name" value="Vaccinia Virus protein VP39"/>
    <property type="match status" value="1"/>
</dbReference>
<dbReference type="STRING" id="706587.Desti_3951"/>
<comment type="function">
    <text evidence="5">Methylates the class 1 translation termination release factors RF1/PrfA and RF2/PrfB on the glutamine residue of the universally conserved GGQ motif.</text>
</comment>
<dbReference type="EC" id="2.1.1.297" evidence="5"/>
<evidence type="ECO:0000256" key="1">
    <source>
        <dbReference type="ARBA" id="ARBA00022603"/>
    </source>
</evidence>
<feature type="domain" description="Methyltransferase small" evidence="6">
    <location>
        <begin position="115"/>
        <end position="201"/>
    </location>
</feature>
<dbReference type="EMBL" id="CP003360">
    <property type="protein sequence ID" value="AFM26593.1"/>
    <property type="molecule type" value="Genomic_DNA"/>
</dbReference>
<feature type="binding site" evidence="5">
    <location>
        <position position="153"/>
    </location>
    <ligand>
        <name>S-adenosyl-L-methionine</name>
        <dbReference type="ChEBI" id="CHEBI:59789"/>
    </ligand>
</feature>
<dbReference type="AlphaFoldDB" id="I4CAK2"/>
<dbReference type="RefSeq" id="WP_014811719.1">
    <property type="nucleotide sequence ID" value="NC_018025.1"/>
</dbReference>
<evidence type="ECO:0000256" key="4">
    <source>
        <dbReference type="ARBA" id="ARBA00048391"/>
    </source>
</evidence>
<feature type="binding site" evidence="5">
    <location>
        <position position="198"/>
    </location>
    <ligand>
        <name>S-adenosyl-L-methionine</name>
        <dbReference type="ChEBI" id="CHEBI:59789"/>
    </ligand>
</feature>
<dbReference type="Pfam" id="PF05175">
    <property type="entry name" value="MTS"/>
    <property type="match status" value="1"/>
</dbReference>
<proteinExistence type="inferred from homology"/>
<feature type="domain" description="Release factor glutamine methyltransferase N-terminal" evidence="7">
    <location>
        <begin position="15"/>
        <end position="85"/>
    </location>
</feature>
<comment type="caution">
    <text evidence="5">Lacks conserved residue(s) required for the propagation of feature annotation.</text>
</comment>
<sequence>MEQQQRISQKWTIKDILEWTTAFFKKRGIRTARLDAEVLLAFCLSVDRLFLYLNFERPLSPSERMNYRELVRRRAMREPVSLIIGKKEFWSRTFKAVSGVLIPRPDTEILVEATLRALATIESPRLLEIGTGSGAISIVVALENPAARIVATDIDPLALDTAQENAALHGVASAITFVLGDLYAPFKEGERFHLICSNPPYIPTEVIATLEPEIDYEPLLALDGGPDGLNVIRRIADGAPDFLLPGGSLLMEIGPDQEMQARTILEQTSSFVDIRITQDLAGRPRVVTGRLSP</sequence>
<comment type="similarity">
    <text evidence="5">Belongs to the protein N5-glutamine methyltransferase family. PrmC subfamily.</text>
</comment>
<feature type="binding site" evidence="5">
    <location>
        <begin position="198"/>
        <end position="201"/>
    </location>
    <ligand>
        <name>substrate</name>
    </ligand>
</feature>
<evidence type="ECO:0000313" key="8">
    <source>
        <dbReference type="EMBL" id="AFM26593.1"/>
    </source>
</evidence>